<reference evidence="3" key="4">
    <citation type="submission" date="2018-11" db="EMBL/GenBank/DDBJ databases">
        <authorList>
            <consortium name="PulseNet: The National Subtyping Network for Foodborne Disease Surveillance"/>
            <person name="Tarr C.L."/>
            <person name="Trees E."/>
            <person name="Katz L.S."/>
            <person name="Carleton-Romer H.A."/>
            <person name="Stroika S."/>
            <person name="Kucerova Z."/>
            <person name="Roache K.F."/>
            <person name="Sabol A.L."/>
            <person name="Besser J."/>
            <person name="Gerner-Smidt P."/>
        </authorList>
    </citation>
    <scope>NUCLEOTIDE SEQUENCE [LARGE SCALE GENOMIC DNA]</scope>
    <source>
        <strain evidence="3">PNUSAS058450</strain>
    </source>
</reference>
<dbReference type="SUPFAM" id="SSF47413">
    <property type="entry name" value="lambda repressor-like DNA-binding domains"/>
    <property type="match status" value="1"/>
</dbReference>
<dbReference type="RefSeq" id="WP_023246564.1">
    <property type="nucleotide sequence ID" value="NZ_CP030219.1"/>
</dbReference>
<dbReference type="Gene3D" id="1.10.260.40">
    <property type="entry name" value="lambda repressor-like DNA-binding domains"/>
    <property type="match status" value="1"/>
</dbReference>
<dbReference type="Pfam" id="PF21716">
    <property type="entry name" value="dnstrm_HI1420"/>
    <property type="match status" value="1"/>
</dbReference>
<dbReference type="Proteomes" id="UP000251994">
    <property type="component" value="Chromosome"/>
</dbReference>
<dbReference type="InterPro" id="IPR010982">
    <property type="entry name" value="Lambda_DNA-bd_dom_sf"/>
</dbReference>
<dbReference type="InterPro" id="IPR014057">
    <property type="entry name" value="HI1420"/>
</dbReference>
<dbReference type="AlphaFoldDB" id="A0A1S0ZTT1"/>
<dbReference type="EMBL" id="CP030219">
    <property type="protein sequence ID" value="AXD69901.1"/>
    <property type="molecule type" value="Genomic_DNA"/>
</dbReference>
<evidence type="ECO:0000313" key="6">
    <source>
        <dbReference type="Proteomes" id="UP000251994"/>
    </source>
</evidence>
<evidence type="ECO:0000313" key="5">
    <source>
        <dbReference type="EMBL" id="OHJ52703.1"/>
    </source>
</evidence>
<evidence type="ECO:0000313" key="3">
    <source>
        <dbReference type="EMBL" id="MGD31638.1"/>
    </source>
</evidence>
<dbReference type="Proteomes" id="UP000839834">
    <property type="component" value="Unassembled WGS sequence"/>
</dbReference>
<dbReference type="GO" id="GO:0003677">
    <property type="term" value="F:DNA binding"/>
    <property type="evidence" value="ECO:0007669"/>
    <property type="project" value="InterPro"/>
</dbReference>
<evidence type="ECO:0000313" key="1">
    <source>
        <dbReference type="EMBL" id="AXD69901.1"/>
    </source>
</evidence>
<gene>
    <name evidence="5" type="ORF">A7S51_11075</name>
    <name evidence="1" type="ORF">CHC34_02320</name>
    <name evidence="3" type="ORF">EE393_22415</name>
    <name evidence="4" type="ORF">KO51_28725</name>
    <name evidence="2" type="ORF">NL99_19630</name>
</gene>
<organism evidence="5">
    <name type="scientific">Salmonella enterica</name>
    <name type="common">Salmonella choleraesuis</name>
    <dbReference type="NCBI Taxonomy" id="28901"/>
    <lineage>
        <taxon>Bacteria</taxon>
        <taxon>Pseudomonadati</taxon>
        <taxon>Pseudomonadota</taxon>
        <taxon>Gammaproteobacteria</taxon>
        <taxon>Enterobacterales</taxon>
        <taxon>Enterobacteriaceae</taxon>
        <taxon>Salmonella</taxon>
    </lineage>
</organism>
<dbReference type="NCBIfam" id="TIGR02684">
    <property type="entry name" value="dnstrm_HI1420"/>
    <property type="match status" value="1"/>
</dbReference>
<accession>A0A1S0ZTT1</accession>
<dbReference type="EMBL" id="AAACVH010000037">
    <property type="protein sequence ID" value="EAA8667146.1"/>
    <property type="molecule type" value="Genomic_DNA"/>
</dbReference>
<protein>
    <submittedName>
        <fullName evidence="5">Putative addiction module antidote protein</fullName>
    </submittedName>
</protein>
<sequence>MKQVLKDFDVADYLEDEDDVIAYLNAVIAEGDNKQLFIALGNIARARNISRISKETGISREGIYKALSGDGNPSFNTLSKITKAMGLDLHF</sequence>
<reference evidence="2" key="3">
    <citation type="submission" date="2018-08" db="EMBL/GenBank/DDBJ databases">
        <authorList>
            <consortium name="GenomeTrakr network: Whole genome sequencing for foodborne pathogen traceback"/>
        </authorList>
    </citation>
    <scope>NUCLEOTIDE SEQUENCE [LARGE SCALE GENOMIC DNA]</scope>
    <source>
        <strain evidence="4">FLUFL-1338</strain>
        <strain evidence="2">FLUFL-367</strain>
    </source>
</reference>
<evidence type="ECO:0000313" key="4">
    <source>
        <dbReference type="EMBL" id="MIK95323.1"/>
    </source>
</evidence>
<reference evidence="1 6" key="2">
    <citation type="submission" date="2018-06" db="EMBL/GenBank/DDBJ databases">
        <title>Completed Genome Sequences of 32 Strains from Various Serotypes of Salmonella enterica.</title>
        <authorList>
            <person name="Nash J.H.E."/>
            <person name="Robertson J."/>
            <person name="Bessonov K."/>
        </authorList>
    </citation>
    <scope>NUCLEOTIDE SEQUENCE [LARGE SCALE GENOMIC DNA]</scope>
    <source>
        <strain evidence="1 6">SA20021456</strain>
    </source>
</reference>
<dbReference type="Proteomes" id="UP000885283">
    <property type="component" value="Unassembled WGS sequence"/>
</dbReference>
<dbReference type="EMBL" id="MLTE01000006">
    <property type="protein sequence ID" value="OHJ52703.1"/>
    <property type="molecule type" value="Genomic_DNA"/>
</dbReference>
<dbReference type="Proteomes" id="UP000885336">
    <property type="component" value="Unassembled WGS sequence"/>
</dbReference>
<name>A0A1S0ZTT1_SALER</name>
<dbReference type="Proteomes" id="UP000866740">
    <property type="component" value="Unassembled WGS sequence"/>
</dbReference>
<reference evidence="5" key="1">
    <citation type="submission" date="2016-09" db="EMBL/GenBank/DDBJ databases">
        <title>Whole genome sequencing of Salmonella enterica.</title>
        <authorList>
            <person name="Bell R."/>
        </authorList>
    </citation>
    <scope>NUCLEOTIDE SEQUENCE [LARGE SCALE GENOMIC DNA]</scope>
    <source>
        <strain evidence="5">CFSAN044929</strain>
    </source>
</reference>
<evidence type="ECO:0000313" key="2">
    <source>
        <dbReference type="EMBL" id="EAA8667146.1"/>
    </source>
</evidence>
<dbReference type="PANTHER" id="PTHR40275">
    <property type="entry name" value="SSL7038 PROTEIN"/>
    <property type="match status" value="1"/>
</dbReference>
<dbReference type="EMBL" id="RSMR01000103">
    <property type="protein sequence ID" value="MIK95323.1"/>
    <property type="molecule type" value="Genomic_DNA"/>
</dbReference>
<dbReference type="PANTHER" id="PTHR40275:SF1">
    <property type="entry name" value="SSL7038 PROTEIN"/>
    <property type="match status" value="1"/>
</dbReference>
<dbReference type="EMBL" id="RNKS01000083">
    <property type="protein sequence ID" value="MGD31638.1"/>
    <property type="molecule type" value="Genomic_DNA"/>
</dbReference>
<dbReference type="InterPro" id="IPR001387">
    <property type="entry name" value="Cro/C1-type_HTH"/>
</dbReference>
<dbReference type="CDD" id="cd00093">
    <property type="entry name" value="HTH_XRE"/>
    <property type="match status" value="1"/>
</dbReference>
<proteinExistence type="predicted"/>